<feature type="compositionally biased region" description="Gly residues" evidence="1">
    <location>
        <begin position="65"/>
        <end position="79"/>
    </location>
</feature>
<name>A0A450U5V0_9GAMM</name>
<sequence length="79" mass="8578">MLGGDVLEEAERYLTLFEDIQSRYAALAEKIEPDVLQDLPAVDDFLTGIEQLNRFSGPDGRTKNLGGGHKQIGGDTGLT</sequence>
<protein>
    <submittedName>
        <fullName evidence="2">Uncharacterized protein</fullName>
    </submittedName>
</protein>
<reference evidence="2" key="1">
    <citation type="submission" date="2019-02" db="EMBL/GenBank/DDBJ databases">
        <authorList>
            <person name="Gruber-Vodicka R. H."/>
            <person name="Seah K. B. B."/>
        </authorList>
    </citation>
    <scope>NUCLEOTIDE SEQUENCE</scope>
    <source>
        <strain evidence="2">BECK_M7</strain>
    </source>
</reference>
<proteinExistence type="predicted"/>
<dbReference type="AlphaFoldDB" id="A0A450U5V0"/>
<feature type="region of interest" description="Disordered" evidence="1">
    <location>
        <begin position="57"/>
        <end position="79"/>
    </location>
</feature>
<gene>
    <name evidence="2" type="ORF">BECKLFY1418B_GA0070995_100445</name>
</gene>
<organism evidence="2">
    <name type="scientific">Candidatus Kentrum sp. LFY</name>
    <dbReference type="NCBI Taxonomy" id="2126342"/>
    <lineage>
        <taxon>Bacteria</taxon>
        <taxon>Pseudomonadati</taxon>
        <taxon>Pseudomonadota</taxon>
        <taxon>Gammaproteobacteria</taxon>
        <taxon>Candidatus Kentrum</taxon>
    </lineage>
</organism>
<dbReference type="EMBL" id="CAADFF010000004">
    <property type="protein sequence ID" value="VFJ86709.1"/>
    <property type="molecule type" value="Genomic_DNA"/>
</dbReference>
<evidence type="ECO:0000313" key="2">
    <source>
        <dbReference type="EMBL" id="VFJ86709.1"/>
    </source>
</evidence>
<accession>A0A450U5V0</accession>
<evidence type="ECO:0000256" key="1">
    <source>
        <dbReference type="SAM" id="MobiDB-lite"/>
    </source>
</evidence>